<dbReference type="STRING" id="1121955.SAMN02745146_3178"/>
<sequence>MNRNLVTDATQVSLGDSSTLTLELSTEAAETSLSKALSGPDAKGSLYLAFDNLTSDAQVQGFNFDYKVEKDLLIIKPRSVMTGGDLFSKLRLLTDKISLKSLSSVTIEWQVDGWEQEGTYHLTGHVRVGDNGENRDFGPEKLQVAELEAERPVRVTLGEASREDTSDEGLWDLIKRRTLDFNRYRAFIDSVLCNVDSPNYAQIVAANSRVPFNRLASYAMLRHATELYLMQEAGLAVTMPTFPLPGGGGNLNLPPRRSSAAARRLSDARRSLSELREEYLQELEKEEGRVLPYFNLIKQKLSEVPLKTTSDLGGLGPDVCYGILKSKLEAPPLLELIWSYWHEEGGLVQTMNAISLRFQNVRQHGRGQDPLAGLNIDPLRPLSNLIWGYIEDERNRLTLNRRNLEYQYEYGIGLIGRAVQTIPVAEHRTFFLRGFHSLLRAATEFYQQANFTTVIPDGFPVLNHLREVHLVLAEGAHNQYGDLPWTARAEMLVQQWLLARPEMREFLGGRVMVPYTEPWMDRVDNMKQLQGWNPANVSHFHDLGTFGEQLLLSIRYGSWNDPSVGAANAANWAHSWRHAIQRYIHAYKAVTGVDLASDIVDARLNLPDNEERYLEPAQLIERQTAMQQQQLRRNQRLSGPMASPNFGQALPGRVPLPRGNGFLE</sequence>
<dbReference type="OrthoDB" id="5483139at2"/>
<evidence type="ECO:0000313" key="4">
    <source>
        <dbReference type="Proteomes" id="UP000184418"/>
    </source>
</evidence>
<keyword evidence="4" id="KW-1185">Reference proteome</keyword>
<dbReference type="Proteomes" id="UP000184418">
    <property type="component" value="Unassembled WGS sequence"/>
</dbReference>
<accession>A0A1M6JL17</accession>
<feature type="region of interest" description="Disordered" evidence="2">
    <location>
        <begin position="624"/>
        <end position="664"/>
    </location>
</feature>
<protein>
    <submittedName>
        <fullName evidence="3">Uncharacterized protein</fullName>
    </submittedName>
</protein>
<organism evidence="3 4">
    <name type="scientific">Hymenobacter daecheongensis DSM 21074</name>
    <dbReference type="NCBI Taxonomy" id="1121955"/>
    <lineage>
        <taxon>Bacteria</taxon>
        <taxon>Pseudomonadati</taxon>
        <taxon>Bacteroidota</taxon>
        <taxon>Cytophagia</taxon>
        <taxon>Cytophagales</taxon>
        <taxon>Hymenobacteraceae</taxon>
        <taxon>Hymenobacter</taxon>
    </lineage>
</organism>
<evidence type="ECO:0000256" key="1">
    <source>
        <dbReference type="SAM" id="Coils"/>
    </source>
</evidence>
<evidence type="ECO:0000256" key="2">
    <source>
        <dbReference type="SAM" id="MobiDB-lite"/>
    </source>
</evidence>
<keyword evidence="1" id="KW-0175">Coiled coil</keyword>
<reference evidence="3 4" key="1">
    <citation type="submission" date="2016-11" db="EMBL/GenBank/DDBJ databases">
        <authorList>
            <person name="Jaros S."/>
            <person name="Januszkiewicz K."/>
            <person name="Wedrychowicz H."/>
        </authorList>
    </citation>
    <scope>NUCLEOTIDE SEQUENCE [LARGE SCALE GENOMIC DNA]</scope>
    <source>
        <strain evidence="3 4">DSM 21074</strain>
    </source>
</reference>
<evidence type="ECO:0000313" key="3">
    <source>
        <dbReference type="EMBL" id="SHJ47355.1"/>
    </source>
</evidence>
<dbReference type="RefSeq" id="WP_073111033.1">
    <property type="nucleotide sequence ID" value="NZ_FQYN01000007.1"/>
</dbReference>
<dbReference type="EMBL" id="FQYN01000007">
    <property type="protein sequence ID" value="SHJ47355.1"/>
    <property type="molecule type" value="Genomic_DNA"/>
</dbReference>
<dbReference type="AlphaFoldDB" id="A0A1M6JL17"/>
<gene>
    <name evidence="3" type="ORF">SAMN02745146_3178</name>
</gene>
<name>A0A1M6JL17_9BACT</name>
<feature type="coiled-coil region" evidence="1">
    <location>
        <begin position="258"/>
        <end position="289"/>
    </location>
</feature>
<proteinExistence type="predicted"/>